<gene>
    <name evidence="1" type="ORF">BWI75_24225</name>
</gene>
<reference evidence="1 2" key="1">
    <citation type="journal article" date="2019" name="Front. Microbiol.">
        <title>Genomic Features for Desiccation Tolerance and Sugar Biosynthesis in the Extremophile Gloeocapsopsis sp. UTEX B3054.</title>
        <authorList>
            <person name="Urrejola C."/>
            <person name="Alcorta J."/>
            <person name="Salas L."/>
            <person name="Vasquez M."/>
            <person name="Polz M.F."/>
            <person name="Vicuna R."/>
            <person name="Diez B."/>
        </authorList>
    </citation>
    <scope>NUCLEOTIDE SEQUENCE [LARGE SCALE GENOMIC DNA]</scope>
    <source>
        <strain evidence="1 2">1H9</strain>
    </source>
</reference>
<protein>
    <submittedName>
        <fullName evidence="1">Uncharacterized protein</fullName>
    </submittedName>
</protein>
<organism evidence="1 2">
    <name type="scientific">Gloeocapsopsis dulcis AAB1 = 1H9</name>
    <dbReference type="NCBI Taxonomy" id="1433147"/>
    <lineage>
        <taxon>Bacteria</taxon>
        <taxon>Bacillati</taxon>
        <taxon>Cyanobacteriota</taxon>
        <taxon>Cyanophyceae</taxon>
        <taxon>Oscillatoriophycideae</taxon>
        <taxon>Chroococcales</taxon>
        <taxon>Chroococcaceae</taxon>
        <taxon>Gloeocapsopsis</taxon>
        <taxon>Gloeocapsopsis dulcis</taxon>
    </lineage>
</organism>
<accession>A0A6N8G2H8</accession>
<name>A0A6N8G2H8_9CHRO</name>
<evidence type="ECO:0000313" key="2">
    <source>
        <dbReference type="Proteomes" id="UP000441797"/>
    </source>
</evidence>
<dbReference type="EMBL" id="NAPY01000073">
    <property type="protein sequence ID" value="MUL39309.1"/>
    <property type="molecule type" value="Genomic_DNA"/>
</dbReference>
<dbReference type="Proteomes" id="UP000441797">
    <property type="component" value="Unassembled WGS sequence"/>
</dbReference>
<sequence length="244" mass="27849">MPHCNSGNKATVTYNFNAQNKGRLKISNCPLDVAANQVQTPIINSSTWYAIRVHCDEYKESTGQYIRNEFDLRMKVVEESRTQSPRFYYDSTGAHSYILGVRPPVQFLGLIDAGSTIYSARCSRRLYRYLFSAYDDDGVKHVLCWDRDNFYGNNPEGCPQIYIFRNWVLRPINSDNHETSYELIITDSTGRKYKARGKEEPTYSVDCGECPPGTIRCSSDTPPGYCCLPCKEVRTRINSLAARI</sequence>
<dbReference type="AlphaFoldDB" id="A0A6N8G2H8"/>
<comment type="caution">
    <text evidence="1">The sequence shown here is derived from an EMBL/GenBank/DDBJ whole genome shotgun (WGS) entry which is preliminary data.</text>
</comment>
<keyword evidence="2" id="KW-1185">Reference proteome</keyword>
<proteinExistence type="predicted"/>
<dbReference type="RefSeq" id="WP_105219415.1">
    <property type="nucleotide sequence ID" value="NZ_CAWPEY010000081.1"/>
</dbReference>
<evidence type="ECO:0000313" key="1">
    <source>
        <dbReference type="EMBL" id="MUL39309.1"/>
    </source>
</evidence>